<keyword evidence="5" id="KW-1133">Transmembrane helix</keyword>
<organism evidence="8 9">
    <name type="scientific">Thermovenabulum gondwanense</name>
    <dbReference type="NCBI Taxonomy" id="520767"/>
    <lineage>
        <taxon>Bacteria</taxon>
        <taxon>Bacillati</taxon>
        <taxon>Bacillota</taxon>
        <taxon>Clostridia</taxon>
        <taxon>Thermosediminibacterales</taxon>
        <taxon>Thermosediminibacteraceae</taxon>
        <taxon>Thermovenabulum</taxon>
    </lineage>
</organism>
<protein>
    <submittedName>
        <fullName evidence="8">Uncharacterized protein</fullName>
    </submittedName>
</protein>
<evidence type="ECO:0000256" key="1">
    <source>
        <dbReference type="ARBA" id="ARBA00022679"/>
    </source>
</evidence>
<dbReference type="GO" id="GO:0016301">
    <property type="term" value="F:kinase activity"/>
    <property type="evidence" value="ECO:0007669"/>
    <property type="project" value="UniProtKB-KW"/>
</dbReference>
<dbReference type="InterPro" id="IPR036759">
    <property type="entry name" value="TPK_catalytic_sf"/>
</dbReference>
<keyword evidence="3" id="KW-0418">Kinase</keyword>
<dbReference type="GO" id="GO:0009229">
    <property type="term" value="P:thiamine diphosphate biosynthetic process"/>
    <property type="evidence" value="ECO:0007669"/>
    <property type="project" value="InterPro"/>
</dbReference>
<evidence type="ECO:0000256" key="4">
    <source>
        <dbReference type="ARBA" id="ARBA00022840"/>
    </source>
</evidence>
<evidence type="ECO:0000259" key="7">
    <source>
        <dbReference type="Pfam" id="PF12555"/>
    </source>
</evidence>
<comment type="caution">
    <text evidence="8">The sequence shown here is derived from an EMBL/GenBank/DDBJ whole genome shotgun (WGS) entry which is preliminary data.</text>
</comment>
<dbReference type="GO" id="GO:0005524">
    <property type="term" value="F:ATP binding"/>
    <property type="evidence" value="ECO:0007669"/>
    <property type="project" value="UniProtKB-KW"/>
</dbReference>
<dbReference type="Proteomes" id="UP000075737">
    <property type="component" value="Unassembled WGS sequence"/>
</dbReference>
<feature type="domain" description="SteA-like C-terminal" evidence="7">
    <location>
        <begin position="319"/>
        <end position="370"/>
    </location>
</feature>
<keyword evidence="1" id="KW-0808">Transferase</keyword>
<name>A0A162MGN0_9FIRM</name>
<evidence type="ECO:0000256" key="5">
    <source>
        <dbReference type="SAM" id="Phobius"/>
    </source>
</evidence>
<dbReference type="Gene3D" id="3.40.50.10240">
    <property type="entry name" value="Thiamin pyrophosphokinase, catalytic domain"/>
    <property type="match status" value="1"/>
</dbReference>
<keyword evidence="9" id="KW-1185">Reference proteome</keyword>
<evidence type="ECO:0000259" key="6">
    <source>
        <dbReference type="Pfam" id="PF04263"/>
    </source>
</evidence>
<feature type="domain" description="Thiamin pyrophosphokinase catalytic" evidence="6">
    <location>
        <begin position="192"/>
        <end position="225"/>
    </location>
</feature>
<gene>
    <name evidence="8" type="ORF">ATZ99_14430</name>
</gene>
<dbReference type="InterPro" id="IPR022215">
    <property type="entry name" value="SteA-like_C"/>
</dbReference>
<dbReference type="SUPFAM" id="SSF63999">
    <property type="entry name" value="Thiamin pyrophosphokinase, catalytic domain"/>
    <property type="match status" value="1"/>
</dbReference>
<keyword evidence="5" id="KW-0812">Transmembrane</keyword>
<evidence type="ECO:0000313" key="8">
    <source>
        <dbReference type="EMBL" id="KYO65805.1"/>
    </source>
</evidence>
<evidence type="ECO:0000313" key="9">
    <source>
        <dbReference type="Proteomes" id="UP000075737"/>
    </source>
</evidence>
<keyword evidence="2" id="KW-0547">Nucleotide-binding</keyword>
<dbReference type="STRING" id="520767.ATZ99_14430"/>
<dbReference type="InterPro" id="IPR047795">
    <property type="entry name" value="Put_SteA-like"/>
</dbReference>
<feature type="transmembrane region" description="Helical" evidence="5">
    <location>
        <begin position="334"/>
        <end position="364"/>
    </location>
</feature>
<sequence>MICGRACVGKKTKILVNKIRPGEIAVIFHKDIDELAASFLLEKKAKAVINFETSCSGKYYNKGPETLIKAKIPLIDVISPYQGEIKEGDIVKIKDNGDIFVNDKFFSKGKFWDLDSLNKCKNLAKQNIDKHLLNFIENTIDYIEKNRDIIYSNYSVPDVNVDIKGKHVLIVIRGHEYKEDLSILRSYIEEMKPVLIGVDGGADAILEFGYTPDIIIGDMDSISDEGLLCGAEIIVHAYPDGKAPGLERIKNLGVKYSIFSVTGTSEDAAFLLAFEKGADLIVAVGTHTSMLDFLEKGRKGMASTLLVRLKMGHILIDAKGVNKLYKRKEENISIILPLVLTGIIPIFILFLNSPILSHVFKLIYLKLKLVLMMF</sequence>
<proteinExistence type="predicted"/>
<dbReference type="InterPro" id="IPR007371">
    <property type="entry name" value="TPK_catalytic"/>
</dbReference>
<dbReference type="EMBL" id="LOHZ01000032">
    <property type="protein sequence ID" value="KYO65805.1"/>
    <property type="molecule type" value="Genomic_DNA"/>
</dbReference>
<dbReference type="OrthoDB" id="9804377at2"/>
<dbReference type="Pfam" id="PF04263">
    <property type="entry name" value="TPK_catalytic"/>
    <property type="match status" value="1"/>
</dbReference>
<accession>A0A162MGN0</accession>
<reference evidence="8 9" key="1">
    <citation type="submission" date="2015-12" db="EMBL/GenBank/DDBJ databases">
        <title>Draft genome of Thermovenabulum gondwanense isolated from a red thermophilic microbial mat colonisisng an outflow channel of a bore well.</title>
        <authorList>
            <person name="Patel B.K."/>
        </authorList>
    </citation>
    <scope>NUCLEOTIDE SEQUENCE [LARGE SCALE GENOMIC DNA]</scope>
    <source>
        <strain evidence="8 9">R270</strain>
    </source>
</reference>
<evidence type="ECO:0000256" key="2">
    <source>
        <dbReference type="ARBA" id="ARBA00022741"/>
    </source>
</evidence>
<keyword evidence="4" id="KW-0067">ATP-binding</keyword>
<dbReference type="Pfam" id="PF12555">
    <property type="entry name" value="SteA-like_C"/>
    <property type="match status" value="1"/>
</dbReference>
<keyword evidence="5" id="KW-0472">Membrane</keyword>
<dbReference type="PATRIC" id="fig|520767.4.peg.1547"/>
<evidence type="ECO:0000256" key="3">
    <source>
        <dbReference type="ARBA" id="ARBA00022777"/>
    </source>
</evidence>
<dbReference type="AlphaFoldDB" id="A0A162MGN0"/>
<dbReference type="NCBIfam" id="NF040608">
    <property type="entry name" value="division_SteA"/>
    <property type="match status" value="1"/>
</dbReference>
<dbReference type="GO" id="GO:0004788">
    <property type="term" value="F:thiamine diphosphokinase activity"/>
    <property type="evidence" value="ECO:0007669"/>
    <property type="project" value="InterPro"/>
</dbReference>